<name>A0ABY5YYZ9_9ACTN</name>
<evidence type="ECO:0000313" key="3">
    <source>
        <dbReference type="Proteomes" id="UP001058271"/>
    </source>
</evidence>
<dbReference type="Pfam" id="PF22075">
    <property type="entry name" value="DUF6939"/>
    <property type="match status" value="1"/>
</dbReference>
<dbReference type="Proteomes" id="UP001058271">
    <property type="component" value="Chromosome"/>
</dbReference>
<dbReference type="RefSeq" id="WP_260723072.1">
    <property type="nucleotide sequence ID" value="NZ_BAAABS010000057.1"/>
</dbReference>
<protein>
    <submittedName>
        <fullName evidence="2">Uncharacterized protein</fullName>
    </submittedName>
</protein>
<evidence type="ECO:0000313" key="2">
    <source>
        <dbReference type="EMBL" id="UWZ33798.1"/>
    </source>
</evidence>
<gene>
    <name evidence="2" type="ORF">Drose_21235</name>
</gene>
<feature type="compositionally biased region" description="Basic and acidic residues" evidence="1">
    <location>
        <begin position="66"/>
        <end position="76"/>
    </location>
</feature>
<dbReference type="InterPro" id="IPR054219">
    <property type="entry name" value="DUF6939"/>
</dbReference>
<organism evidence="2 3">
    <name type="scientific">Dactylosporangium roseum</name>
    <dbReference type="NCBI Taxonomy" id="47989"/>
    <lineage>
        <taxon>Bacteria</taxon>
        <taxon>Bacillati</taxon>
        <taxon>Actinomycetota</taxon>
        <taxon>Actinomycetes</taxon>
        <taxon>Micromonosporales</taxon>
        <taxon>Micromonosporaceae</taxon>
        <taxon>Dactylosporangium</taxon>
    </lineage>
</organism>
<accession>A0ABY5YYZ9</accession>
<reference evidence="2" key="1">
    <citation type="submission" date="2021-04" db="EMBL/GenBank/DDBJ databases">
        <title>Biosynthetic gene clusters of Dactylosporangioum roseum.</title>
        <authorList>
            <person name="Hartkoorn R.C."/>
            <person name="Beaudoing E."/>
            <person name="Hot D."/>
            <person name="Moureu S."/>
        </authorList>
    </citation>
    <scope>NUCLEOTIDE SEQUENCE</scope>
    <source>
        <strain evidence="2">NRRL B-16295</strain>
    </source>
</reference>
<keyword evidence="3" id="KW-1185">Reference proteome</keyword>
<dbReference type="EMBL" id="CP073721">
    <property type="protein sequence ID" value="UWZ33798.1"/>
    <property type="molecule type" value="Genomic_DNA"/>
</dbReference>
<feature type="region of interest" description="Disordered" evidence="1">
    <location>
        <begin position="30"/>
        <end position="98"/>
    </location>
</feature>
<sequence length="98" mass="10191">MQIEVVSLRRSAASLAAAFPGAAVVDVTSKDPQPWVRPSPLHPHGGVPAPFPPGRTAMSATPLSPRHADPPPPDRHLARRARQPSDVDTGRAAVVAAA</sequence>
<proteinExistence type="predicted"/>
<evidence type="ECO:0000256" key="1">
    <source>
        <dbReference type="SAM" id="MobiDB-lite"/>
    </source>
</evidence>